<protein>
    <submittedName>
        <fullName evidence="2">TIGR03086 family protein</fullName>
    </submittedName>
</protein>
<keyword evidence="3" id="KW-1185">Reference proteome</keyword>
<dbReference type="Gene3D" id="1.20.120.450">
    <property type="entry name" value="dinb family like domain"/>
    <property type="match status" value="1"/>
</dbReference>
<dbReference type="InterPro" id="IPR017520">
    <property type="entry name" value="CHP03086"/>
</dbReference>
<name>A0A918CDT7_9ACTN</name>
<dbReference type="NCBIfam" id="TIGR03083">
    <property type="entry name" value="maleylpyruvate isomerase family mycothiol-dependent enzyme"/>
    <property type="match status" value="1"/>
</dbReference>
<evidence type="ECO:0000313" key="3">
    <source>
        <dbReference type="Proteomes" id="UP000658320"/>
    </source>
</evidence>
<dbReference type="InterPro" id="IPR024344">
    <property type="entry name" value="MDMPI_metal-binding"/>
</dbReference>
<reference evidence="2" key="1">
    <citation type="journal article" date="2014" name="Int. J. Syst. Evol. Microbiol.">
        <title>Complete genome sequence of Corynebacterium casei LMG S-19264T (=DSM 44701T), isolated from a smear-ripened cheese.</title>
        <authorList>
            <consortium name="US DOE Joint Genome Institute (JGI-PGF)"/>
            <person name="Walter F."/>
            <person name="Albersmeier A."/>
            <person name="Kalinowski J."/>
            <person name="Ruckert C."/>
        </authorList>
    </citation>
    <scope>NUCLEOTIDE SEQUENCE</scope>
    <source>
        <strain evidence="2">JCM 4346</strain>
    </source>
</reference>
<dbReference type="EMBL" id="BMSX01000008">
    <property type="protein sequence ID" value="GGR19158.1"/>
    <property type="molecule type" value="Genomic_DNA"/>
</dbReference>
<dbReference type="Pfam" id="PF11716">
    <property type="entry name" value="MDMPI_N"/>
    <property type="match status" value="1"/>
</dbReference>
<dbReference type="GO" id="GO:0046872">
    <property type="term" value="F:metal ion binding"/>
    <property type="evidence" value="ECO:0007669"/>
    <property type="project" value="InterPro"/>
</dbReference>
<sequence length="219" mass="22863">MRDIAMQLLARDGQAVSFFTPKTHLRERLMNTEHNALHPAIRECAAAVVATASAVRGDQLGDRTPCEKFTVADLLDHLGGTLASSARAARKEPQAGEGEALSMSPAAVAEAAELAAAAWAHPAAYEGTTEFGPGEMPAAFAATITLEELALHGWDLARATGQTFPLSEETAEVALGVVERIADQARANGSFGPPVPVASAAPAFHRALGTSGRNPEWSD</sequence>
<dbReference type="InterPro" id="IPR017517">
    <property type="entry name" value="Maleyloyr_isom"/>
</dbReference>
<proteinExistence type="predicted"/>
<organism evidence="2 3">
    <name type="scientific">Streptomyces aurantiogriseus</name>
    <dbReference type="NCBI Taxonomy" id="66870"/>
    <lineage>
        <taxon>Bacteria</taxon>
        <taxon>Bacillati</taxon>
        <taxon>Actinomycetota</taxon>
        <taxon>Actinomycetes</taxon>
        <taxon>Kitasatosporales</taxon>
        <taxon>Streptomycetaceae</taxon>
        <taxon>Streptomyces</taxon>
    </lineage>
</organism>
<reference evidence="2" key="2">
    <citation type="submission" date="2020-09" db="EMBL/GenBank/DDBJ databases">
        <authorList>
            <person name="Sun Q."/>
            <person name="Ohkuma M."/>
        </authorList>
    </citation>
    <scope>NUCLEOTIDE SEQUENCE</scope>
    <source>
        <strain evidence="2">JCM 4346</strain>
    </source>
</reference>
<dbReference type="Proteomes" id="UP000658320">
    <property type="component" value="Unassembled WGS sequence"/>
</dbReference>
<accession>A0A918CDT7</accession>
<evidence type="ECO:0000259" key="1">
    <source>
        <dbReference type="Pfam" id="PF11716"/>
    </source>
</evidence>
<dbReference type="SUPFAM" id="SSF109854">
    <property type="entry name" value="DinB/YfiT-like putative metalloenzymes"/>
    <property type="match status" value="1"/>
</dbReference>
<dbReference type="InterPro" id="IPR034660">
    <property type="entry name" value="DinB/YfiT-like"/>
</dbReference>
<dbReference type="AlphaFoldDB" id="A0A918CDT7"/>
<evidence type="ECO:0000313" key="2">
    <source>
        <dbReference type="EMBL" id="GGR19158.1"/>
    </source>
</evidence>
<dbReference type="NCBIfam" id="TIGR03086">
    <property type="entry name" value="TIGR03086 family metal-binding protein"/>
    <property type="match status" value="1"/>
</dbReference>
<gene>
    <name evidence="2" type="ORF">GCM10010251_39170</name>
</gene>
<feature type="domain" description="Mycothiol-dependent maleylpyruvate isomerase metal-binding" evidence="1">
    <location>
        <begin position="42"/>
        <end position="157"/>
    </location>
</feature>
<comment type="caution">
    <text evidence="2">The sequence shown here is derived from an EMBL/GenBank/DDBJ whole genome shotgun (WGS) entry which is preliminary data.</text>
</comment>